<keyword evidence="2" id="KW-1185">Reference proteome</keyword>
<organism evidence="1 2">
    <name type="scientific">Malus baccata</name>
    <name type="common">Siberian crab apple</name>
    <name type="synonym">Pyrus baccata</name>
    <dbReference type="NCBI Taxonomy" id="106549"/>
    <lineage>
        <taxon>Eukaryota</taxon>
        <taxon>Viridiplantae</taxon>
        <taxon>Streptophyta</taxon>
        <taxon>Embryophyta</taxon>
        <taxon>Tracheophyta</taxon>
        <taxon>Spermatophyta</taxon>
        <taxon>Magnoliopsida</taxon>
        <taxon>eudicotyledons</taxon>
        <taxon>Gunneridae</taxon>
        <taxon>Pentapetalae</taxon>
        <taxon>rosids</taxon>
        <taxon>fabids</taxon>
        <taxon>Rosales</taxon>
        <taxon>Rosaceae</taxon>
        <taxon>Amygdaloideae</taxon>
        <taxon>Maleae</taxon>
        <taxon>Malus</taxon>
    </lineage>
</organism>
<dbReference type="Proteomes" id="UP000315295">
    <property type="component" value="Unassembled WGS sequence"/>
</dbReference>
<dbReference type="AlphaFoldDB" id="A0A540NFG0"/>
<evidence type="ECO:0000313" key="2">
    <source>
        <dbReference type="Proteomes" id="UP000315295"/>
    </source>
</evidence>
<accession>A0A540NFG0</accession>
<name>A0A540NFG0_MALBA</name>
<protein>
    <submittedName>
        <fullName evidence="1">Uncharacterized protein</fullName>
    </submittedName>
</protein>
<gene>
    <name evidence="1" type="ORF">C1H46_005079</name>
</gene>
<proteinExistence type="predicted"/>
<sequence>MATMASLIGDPKGTSPLLRQEAYEVAKSNQNSRSSLSWSLTVDEGHDQRYQAMALVAEI</sequence>
<evidence type="ECO:0000313" key="1">
    <source>
        <dbReference type="EMBL" id="TQE09343.1"/>
    </source>
</evidence>
<comment type="caution">
    <text evidence="1">The sequence shown here is derived from an EMBL/GenBank/DDBJ whole genome shotgun (WGS) entry which is preliminary data.</text>
</comment>
<reference evidence="1 2" key="1">
    <citation type="journal article" date="2019" name="G3 (Bethesda)">
        <title>Sequencing of a Wild Apple (Malus baccata) Genome Unravels the Differences Between Cultivated and Wild Apple Species Regarding Disease Resistance and Cold Tolerance.</title>
        <authorList>
            <person name="Chen X."/>
        </authorList>
    </citation>
    <scope>NUCLEOTIDE SEQUENCE [LARGE SCALE GENOMIC DNA]</scope>
    <source>
        <strain evidence="2">cv. Shandingzi</strain>
        <tissue evidence="1">Leaves</tissue>
    </source>
</reference>
<dbReference type="EMBL" id="VIEB01000059">
    <property type="protein sequence ID" value="TQE09343.1"/>
    <property type="molecule type" value="Genomic_DNA"/>
</dbReference>